<reference evidence="2" key="1">
    <citation type="journal article" date="2014" name="Int. J. Syst. Evol. Microbiol.">
        <title>Complete genome sequence of Corynebacterium casei LMG S-19264T (=DSM 44701T), isolated from a smear-ripened cheese.</title>
        <authorList>
            <consortium name="US DOE Joint Genome Institute (JGI-PGF)"/>
            <person name="Walter F."/>
            <person name="Albersmeier A."/>
            <person name="Kalinowski J."/>
            <person name="Ruckert C."/>
        </authorList>
    </citation>
    <scope>NUCLEOTIDE SEQUENCE</scope>
    <source>
        <strain evidence="2">CGMCC 1.12698</strain>
    </source>
</reference>
<keyword evidence="1" id="KW-1133">Transmembrane helix</keyword>
<evidence type="ECO:0000256" key="1">
    <source>
        <dbReference type="SAM" id="Phobius"/>
    </source>
</evidence>
<dbReference type="GO" id="GO:0005886">
    <property type="term" value="C:plasma membrane"/>
    <property type="evidence" value="ECO:0007669"/>
    <property type="project" value="TreeGrafter"/>
</dbReference>
<feature type="transmembrane region" description="Helical" evidence="1">
    <location>
        <begin position="34"/>
        <end position="51"/>
    </location>
</feature>
<proteinExistence type="predicted"/>
<sequence>MYYVLSIFIGICMAMMIPMNGILSTMLGNYKASVLIHLIGLLAIILVLFVTKSKLSLQKSIPIYQYSAGTIGVFTVLFISMSFTELGVSMTIALSLLGQSVSSIIIDHFGLLGMTVAKFQPKKMIGLSLIASGIMMMTFY</sequence>
<evidence type="ECO:0000313" key="3">
    <source>
        <dbReference type="Proteomes" id="UP000605259"/>
    </source>
</evidence>
<feature type="transmembrane region" description="Helical" evidence="1">
    <location>
        <begin position="124"/>
        <end position="139"/>
    </location>
</feature>
<dbReference type="PANTHER" id="PTHR34821:SF2">
    <property type="entry name" value="INNER MEMBRANE PROTEIN YDCZ"/>
    <property type="match status" value="1"/>
</dbReference>
<comment type="caution">
    <text evidence="2">The sequence shown here is derived from an EMBL/GenBank/DDBJ whole genome shotgun (WGS) entry which is preliminary data.</text>
</comment>
<dbReference type="InterPro" id="IPR006750">
    <property type="entry name" value="YdcZ"/>
</dbReference>
<evidence type="ECO:0000313" key="2">
    <source>
        <dbReference type="EMBL" id="GGE72476.1"/>
    </source>
</evidence>
<dbReference type="EMBL" id="BMFK01000001">
    <property type="protein sequence ID" value="GGE72476.1"/>
    <property type="molecule type" value="Genomic_DNA"/>
</dbReference>
<name>A0A917ASG5_9BACI</name>
<reference evidence="2" key="2">
    <citation type="submission" date="2020-09" db="EMBL/GenBank/DDBJ databases">
        <authorList>
            <person name="Sun Q."/>
            <person name="Zhou Y."/>
        </authorList>
    </citation>
    <scope>NUCLEOTIDE SEQUENCE</scope>
    <source>
        <strain evidence="2">CGMCC 1.12698</strain>
    </source>
</reference>
<organism evidence="2 3">
    <name type="scientific">Priestia taiwanensis</name>
    <dbReference type="NCBI Taxonomy" id="1347902"/>
    <lineage>
        <taxon>Bacteria</taxon>
        <taxon>Bacillati</taxon>
        <taxon>Bacillota</taxon>
        <taxon>Bacilli</taxon>
        <taxon>Bacillales</taxon>
        <taxon>Bacillaceae</taxon>
        <taxon>Priestia</taxon>
    </lineage>
</organism>
<dbReference type="PANTHER" id="PTHR34821">
    <property type="entry name" value="INNER MEMBRANE PROTEIN YDCZ"/>
    <property type="match status" value="1"/>
</dbReference>
<protein>
    <submittedName>
        <fullName evidence="2">Membrane protein</fullName>
    </submittedName>
</protein>
<accession>A0A917ASG5</accession>
<keyword evidence="1" id="KW-0472">Membrane</keyword>
<keyword evidence="3" id="KW-1185">Reference proteome</keyword>
<dbReference type="RefSeq" id="WP_188388482.1">
    <property type="nucleotide sequence ID" value="NZ_BMFK01000001.1"/>
</dbReference>
<dbReference type="Pfam" id="PF04657">
    <property type="entry name" value="DMT_YdcZ"/>
    <property type="match status" value="1"/>
</dbReference>
<keyword evidence="1" id="KW-0812">Transmembrane</keyword>
<feature type="transmembrane region" description="Helical" evidence="1">
    <location>
        <begin position="63"/>
        <end position="84"/>
    </location>
</feature>
<gene>
    <name evidence="2" type="ORF">GCM10007140_22980</name>
</gene>
<feature type="transmembrane region" description="Helical" evidence="1">
    <location>
        <begin position="90"/>
        <end position="112"/>
    </location>
</feature>
<dbReference type="Proteomes" id="UP000605259">
    <property type="component" value="Unassembled WGS sequence"/>
</dbReference>
<dbReference type="AlphaFoldDB" id="A0A917ASG5"/>
<feature type="transmembrane region" description="Helical" evidence="1">
    <location>
        <begin position="7"/>
        <end position="28"/>
    </location>
</feature>